<dbReference type="Pfam" id="PF00490">
    <property type="entry name" value="ALAD"/>
    <property type="match status" value="1"/>
</dbReference>
<dbReference type="RefSeq" id="XP_030853611.1">
    <property type="nucleotide sequence ID" value="XM_030997751.1"/>
</dbReference>
<dbReference type="InterPro" id="IPR001731">
    <property type="entry name" value="ALAD"/>
</dbReference>
<dbReference type="Gene3D" id="3.20.20.70">
    <property type="entry name" value="Aldolase class I"/>
    <property type="match status" value="1"/>
</dbReference>
<keyword evidence="10 14" id="KW-0627">Porphyrin biosynthesis</keyword>
<dbReference type="UniPathway" id="UPA00251">
    <property type="reaction ID" value="UER00318"/>
</dbReference>
<comment type="subunit">
    <text evidence="12">Homooctamer; active form. Homohexamer; low activity form.</text>
</comment>
<evidence type="ECO:0000256" key="11">
    <source>
        <dbReference type="ARBA" id="ARBA00025628"/>
    </source>
</evidence>
<evidence type="ECO:0000256" key="2">
    <source>
        <dbReference type="ARBA" id="ARBA00004694"/>
    </source>
</evidence>
<evidence type="ECO:0000313" key="17">
    <source>
        <dbReference type="EnsemblMetazoa" id="XP_030853611"/>
    </source>
</evidence>
<dbReference type="OMA" id="YTACVEC"/>
<dbReference type="GeneID" id="577020"/>
<comment type="cofactor">
    <cofactor evidence="1">
        <name>Zn(2+)</name>
        <dbReference type="ChEBI" id="CHEBI:29105"/>
    </cofactor>
</comment>
<keyword evidence="18" id="KW-1185">Reference proteome</keyword>
<comment type="catalytic activity">
    <reaction evidence="13 14">
        <text>2 5-aminolevulinate = porphobilinogen + 2 H2O + H(+)</text>
        <dbReference type="Rhea" id="RHEA:24064"/>
        <dbReference type="ChEBI" id="CHEBI:15377"/>
        <dbReference type="ChEBI" id="CHEBI:15378"/>
        <dbReference type="ChEBI" id="CHEBI:58126"/>
        <dbReference type="ChEBI" id="CHEBI:356416"/>
        <dbReference type="EC" id="4.2.1.24"/>
    </reaction>
</comment>
<evidence type="ECO:0000256" key="15">
    <source>
        <dbReference type="RuleBase" id="RU004161"/>
    </source>
</evidence>
<accession>A0A7M7PQ38</accession>
<evidence type="ECO:0000256" key="3">
    <source>
        <dbReference type="ARBA" id="ARBA00008055"/>
    </source>
</evidence>
<dbReference type="GO" id="GO:0006782">
    <property type="term" value="P:protoporphyrinogen IX biosynthetic process"/>
    <property type="evidence" value="ECO:0007669"/>
    <property type="project" value="UniProtKB-UniPathway"/>
</dbReference>
<dbReference type="GO" id="GO:0008270">
    <property type="term" value="F:zinc ion binding"/>
    <property type="evidence" value="ECO:0000318"/>
    <property type="project" value="GO_Central"/>
</dbReference>
<dbReference type="KEGG" id="spu:577020"/>
<dbReference type="GO" id="GO:0004655">
    <property type="term" value="F:porphobilinogen synthase activity"/>
    <property type="evidence" value="ECO:0000318"/>
    <property type="project" value="GO_Central"/>
</dbReference>
<dbReference type="PANTHER" id="PTHR11458:SF0">
    <property type="entry name" value="DELTA-AMINOLEVULINIC ACID DEHYDRATASE"/>
    <property type="match status" value="1"/>
</dbReference>
<dbReference type="FunFam" id="3.20.20.70:FF:000048">
    <property type="entry name" value="Delta-aminolevulinic acid dehydratase"/>
    <property type="match status" value="1"/>
</dbReference>
<reference evidence="18" key="1">
    <citation type="submission" date="2015-02" db="EMBL/GenBank/DDBJ databases">
        <title>Genome sequencing for Strongylocentrotus purpuratus.</title>
        <authorList>
            <person name="Murali S."/>
            <person name="Liu Y."/>
            <person name="Vee V."/>
            <person name="English A."/>
            <person name="Wang M."/>
            <person name="Skinner E."/>
            <person name="Han Y."/>
            <person name="Muzny D.M."/>
            <person name="Worley K.C."/>
            <person name="Gibbs R.A."/>
        </authorList>
    </citation>
    <scope>NUCLEOTIDE SEQUENCE</scope>
</reference>
<comment type="pathway">
    <text evidence="2">Porphyrin-containing compound metabolism; protoporphyrin-IX biosynthesis; coproporphyrinogen-III from 5-aminolevulinate: step 1/4.</text>
</comment>
<keyword evidence="8" id="KW-0350">Heme biosynthesis</keyword>
<keyword evidence="9 14" id="KW-0456">Lyase</keyword>
<comment type="function">
    <text evidence="11">Catalyzes an early step in the biosynthesis of tetrapyrroles. Binds two molecules of 5-aminolevulinate per subunit, each at a distinct site, and catalyzes their condensation to form porphobilinogen.</text>
</comment>
<dbReference type="OrthoDB" id="1530at2759"/>
<evidence type="ECO:0000313" key="18">
    <source>
        <dbReference type="Proteomes" id="UP000007110"/>
    </source>
</evidence>
<reference evidence="17" key="2">
    <citation type="submission" date="2021-01" db="UniProtKB">
        <authorList>
            <consortium name="EnsemblMetazoa"/>
        </authorList>
    </citation>
    <scope>IDENTIFICATION</scope>
</reference>
<feature type="compositionally biased region" description="Basic residues" evidence="16">
    <location>
        <begin position="174"/>
        <end position="190"/>
    </location>
</feature>
<evidence type="ECO:0000256" key="1">
    <source>
        <dbReference type="ARBA" id="ARBA00001947"/>
    </source>
</evidence>
<feature type="compositionally biased region" description="Low complexity" evidence="16">
    <location>
        <begin position="31"/>
        <end position="50"/>
    </location>
</feature>
<sequence length="652" mass="71947">MSALFDDHPMHFNEALVNVVKVEVGSPSEVGEGLGWLEGEDCSGSTGAEGSAEEEEYDPHCPQRGVTAGEPDELGLANNNVNDEEGIASPTLRRRLNRDEINMRTSGFYNKKELQSMVEDINDSRVSFEPFTDKKIPVFDRFVQIFVDGRKQEYTACVECRSLIKYSTRDGTRGLHHHKCPHYRSRRPKAKKDDNNRGPQKEIDEVIEEKSTENGNVVPTHTPIAKNDCKDPPILELDSGLTDVLPTSNSSRSSASNIPKVNMIPLKRVLGDAGGIAPRPRLKNKVRSATSSPTMHKKRRLRITDNYRYFFGSKQRMSSPVIPPPKHVLHSTFHHEVLRSWQNIDTTITPDNLVYPLFIIDNPDQIEPVSSLPGVNRYGVNTLQAALTPLVAKGLKAVLLFGVPTGLPKDTRGSSADTEDSPVIQAIHVISEKFPQLLISCDVCLCAYTSHGHCGILNEGGTLDNEASIQRLAEVALSYAQAGCHVVAPSDMMDGRVGAIKHLLMTNGLGNKVSVMSYSAKFASCFYGPFRDAAKSAPSFGDRRCYQLPPGARGLAMRAVDRDVAEGADYLMVKPGMPYLDIVRDTKEKHPDLKLAVYHVSGEYAMLYHGANQGAFDLSKAVMEAVKCMRRAGADIIITYFVPDILEWIKNT</sequence>
<dbReference type="PROSITE" id="PS00169">
    <property type="entry name" value="D_ALA_DEHYDRATASE"/>
    <property type="match status" value="1"/>
</dbReference>
<organism evidence="17 18">
    <name type="scientific">Strongylocentrotus purpuratus</name>
    <name type="common">Purple sea urchin</name>
    <dbReference type="NCBI Taxonomy" id="7668"/>
    <lineage>
        <taxon>Eukaryota</taxon>
        <taxon>Metazoa</taxon>
        <taxon>Echinodermata</taxon>
        <taxon>Eleutherozoa</taxon>
        <taxon>Echinozoa</taxon>
        <taxon>Echinoidea</taxon>
        <taxon>Euechinoidea</taxon>
        <taxon>Echinacea</taxon>
        <taxon>Camarodonta</taxon>
        <taxon>Echinidea</taxon>
        <taxon>Strongylocentrotidae</taxon>
        <taxon>Strongylocentrotus</taxon>
    </lineage>
</organism>
<name>A0A7M7PQ38_STRPU</name>
<evidence type="ECO:0000256" key="7">
    <source>
        <dbReference type="ARBA" id="ARBA00022833"/>
    </source>
</evidence>
<evidence type="ECO:0000256" key="5">
    <source>
        <dbReference type="ARBA" id="ARBA00020771"/>
    </source>
</evidence>
<keyword evidence="7" id="KW-0862">Zinc</keyword>
<dbReference type="PANTHER" id="PTHR11458">
    <property type="entry name" value="DELTA-AMINOLEVULINIC ACID DEHYDRATASE"/>
    <property type="match status" value="1"/>
</dbReference>
<dbReference type="AlphaFoldDB" id="A0A7M7PQ38"/>
<dbReference type="SMART" id="SM01004">
    <property type="entry name" value="ALAD"/>
    <property type="match status" value="1"/>
</dbReference>
<evidence type="ECO:0000256" key="9">
    <source>
        <dbReference type="ARBA" id="ARBA00023239"/>
    </source>
</evidence>
<feature type="region of interest" description="Disordered" evidence="16">
    <location>
        <begin position="31"/>
        <end position="70"/>
    </location>
</feature>
<dbReference type="CDD" id="cd04824">
    <property type="entry name" value="eu_ALAD_PBGS_cysteine_rich"/>
    <property type="match status" value="1"/>
</dbReference>
<dbReference type="InterPro" id="IPR030656">
    <property type="entry name" value="ALAD_AS"/>
</dbReference>
<dbReference type="EC" id="4.2.1.24" evidence="4 14"/>
<evidence type="ECO:0000256" key="6">
    <source>
        <dbReference type="ARBA" id="ARBA00022723"/>
    </source>
</evidence>
<dbReference type="PRINTS" id="PR00144">
    <property type="entry name" value="DALDHYDRTASE"/>
</dbReference>
<feature type="compositionally biased region" description="Basic and acidic residues" evidence="16">
    <location>
        <begin position="191"/>
        <end position="212"/>
    </location>
</feature>
<comment type="similarity">
    <text evidence="3 15">Belongs to the ALAD family.</text>
</comment>
<dbReference type="GO" id="GO:0005829">
    <property type="term" value="C:cytosol"/>
    <property type="evidence" value="ECO:0000318"/>
    <property type="project" value="GO_Central"/>
</dbReference>
<dbReference type="CTD" id="210"/>
<evidence type="ECO:0000256" key="10">
    <source>
        <dbReference type="ARBA" id="ARBA00023244"/>
    </source>
</evidence>
<dbReference type="InParanoid" id="A0A7M7PQ38"/>
<evidence type="ECO:0000256" key="4">
    <source>
        <dbReference type="ARBA" id="ARBA00012053"/>
    </source>
</evidence>
<proteinExistence type="inferred from homology"/>
<keyword evidence="6" id="KW-0479">Metal-binding</keyword>
<protein>
    <recommendedName>
        <fullName evidence="5 14">Delta-aminolevulinic acid dehydratase</fullName>
        <ecNumber evidence="4 14">4.2.1.24</ecNumber>
    </recommendedName>
</protein>
<dbReference type="GO" id="GO:0006783">
    <property type="term" value="P:heme biosynthetic process"/>
    <property type="evidence" value="ECO:0000318"/>
    <property type="project" value="GO_Central"/>
</dbReference>
<dbReference type="EnsemblMetazoa" id="XM_030997751">
    <property type="protein sequence ID" value="XP_030853611"/>
    <property type="gene ID" value="LOC577020"/>
</dbReference>
<feature type="region of interest" description="Disordered" evidence="16">
    <location>
        <begin position="275"/>
        <end position="297"/>
    </location>
</feature>
<evidence type="ECO:0000256" key="13">
    <source>
        <dbReference type="ARBA" id="ARBA00047651"/>
    </source>
</evidence>
<feature type="region of interest" description="Disordered" evidence="16">
    <location>
        <begin position="174"/>
        <end position="231"/>
    </location>
</feature>
<evidence type="ECO:0000256" key="12">
    <source>
        <dbReference type="ARBA" id="ARBA00025861"/>
    </source>
</evidence>
<evidence type="ECO:0000256" key="8">
    <source>
        <dbReference type="ARBA" id="ARBA00023133"/>
    </source>
</evidence>
<dbReference type="SUPFAM" id="SSF51569">
    <property type="entry name" value="Aldolase"/>
    <property type="match status" value="1"/>
</dbReference>
<dbReference type="InterPro" id="IPR013785">
    <property type="entry name" value="Aldolase_TIM"/>
</dbReference>
<dbReference type="NCBIfam" id="NF006762">
    <property type="entry name" value="PRK09283.1"/>
    <property type="match status" value="1"/>
</dbReference>
<dbReference type="Proteomes" id="UP000007110">
    <property type="component" value="Unassembled WGS sequence"/>
</dbReference>
<evidence type="ECO:0000256" key="14">
    <source>
        <dbReference type="RuleBase" id="RU000515"/>
    </source>
</evidence>
<evidence type="ECO:0000256" key="16">
    <source>
        <dbReference type="SAM" id="MobiDB-lite"/>
    </source>
</evidence>